<dbReference type="InterPro" id="IPR055096">
    <property type="entry name" value="Ig_NUP210_1st"/>
</dbReference>
<name>A0A8C8RHL2_9SAUR</name>
<dbReference type="PANTHER" id="PTHR23019:SF1">
    <property type="entry name" value="NUCLEAR PORE MEMBRANE GLYCOPROTEIN 210-LIKE"/>
    <property type="match status" value="1"/>
</dbReference>
<dbReference type="InterPro" id="IPR055097">
    <property type="entry name" value="Ig_NUP210_2nd"/>
</dbReference>
<dbReference type="InterPro" id="IPR055098">
    <property type="entry name" value="Ig_NUP210_3rd"/>
</dbReference>
<feature type="signal peptide" evidence="1">
    <location>
        <begin position="1"/>
        <end position="24"/>
    </location>
</feature>
<dbReference type="InterPro" id="IPR045197">
    <property type="entry name" value="NUP210-like"/>
</dbReference>
<evidence type="ECO:0000259" key="2">
    <source>
        <dbReference type="Pfam" id="PF22963"/>
    </source>
</evidence>
<feature type="domain" description="NUP210 Ig-like" evidence="2">
    <location>
        <begin position="237"/>
        <end position="268"/>
    </location>
</feature>
<feature type="domain" description="NUP210 Ig-like" evidence="3">
    <location>
        <begin position="25"/>
        <end position="113"/>
    </location>
</feature>
<keyword evidence="6" id="KW-1185">Reference proteome</keyword>
<dbReference type="Pfam" id="PF22967">
    <property type="entry name" value="Ig_NUP210_1st"/>
    <property type="match status" value="1"/>
</dbReference>
<proteinExistence type="predicted"/>
<keyword evidence="1" id="KW-0732">Signal</keyword>
<feature type="chain" id="PRO_5034951745" evidence="1">
    <location>
        <begin position="25"/>
        <end position="354"/>
    </location>
</feature>
<protein>
    <submittedName>
        <fullName evidence="5">Uncharacterized protein</fullName>
    </submittedName>
</protein>
<feature type="domain" description="NUP210 Ig-like" evidence="4">
    <location>
        <begin position="123"/>
        <end position="228"/>
    </location>
</feature>
<evidence type="ECO:0000256" key="1">
    <source>
        <dbReference type="SAM" id="SignalP"/>
    </source>
</evidence>
<evidence type="ECO:0000259" key="3">
    <source>
        <dbReference type="Pfam" id="PF22967"/>
    </source>
</evidence>
<sequence>SNAGLGRVTPLLFPLLLLLGSARPFKLNVPKVLLPFSRERHVPFVLEAEGGCYSWYSTRHDTVTIEPIYENGTTCSQKALLSTQSTQATKLSSVVIAEELVTGHLLRCDIIVDTINSIEIISRTREIYVEDSPLELTVRALDIEGNTFSSLSGMTFEWSIAKDDDMETLFGLFRILKYSEAEYSPPDYIVEMERAEKQGDKILVSGIKTGAAIIKVRIQEATYKKVAAALVRLLVLENIFLIPSYDVYLLVGAYIKYKVAKIVQGKITGNFFFNISKFTKIFRNFFQVKLKKLKFSAQMIFHLPAETVPSLGKPRFLTLKPDQTDLFLAYLISLVMDLVSYRQTGKSYHQWVPL</sequence>
<dbReference type="Pfam" id="PF22969">
    <property type="entry name" value="Ig_NUP210_2nd"/>
    <property type="match status" value="1"/>
</dbReference>
<reference evidence="5" key="2">
    <citation type="submission" date="2025-09" db="UniProtKB">
        <authorList>
            <consortium name="Ensembl"/>
        </authorList>
    </citation>
    <scope>IDENTIFICATION</scope>
</reference>
<organism evidence="5 6">
    <name type="scientific">Pelusios castaneus</name>
    <name type="common">West African mud turtle</name>
    <dbReference type="NCBI Taxonomy" id="367368"/>
    <lineage>
        <taxon>Eukaryota</taxon>
        <taxon>Metazoa</taxon>
        <taxon>Chordata</taxon>
        <taxon>Craniata</taxon>
        <taxon>Vertebrata</taxon>
        <taxon>Euteleostomi</taxon>
        <taxon>Archelosauria</taxon>
        <taxon>Testudinata</taxon>
        <taxon>Testudines</taxon>
        <taxon>Pleurodira</taxon>
        <taxon>Pelomedusidae</taxon>
        <taxon>Pelusios</taxon>
    </lineage>
</organism>
<accession>A0A8C8RHL2</accession>
<reference evidence="5" key="1">
    <citation type="submission" date="2025-08" db="UniProtKB">
        <authorList>
            <consortium name="Ensembl"/>
        </authorList>
    </citation>
    <scope>IDENTIFICATION</scope>
</reference>
<dbReference type="PANTHER" id="PTHR23019">
    <property type="entry name" value="NUCLEAR PORE MEMBRANE GLYCOPROTEIN GP210-RELATED"/>
    <property type="match status" value="1"/>
</dbReference>
<dbReference type="Ensembl" id="ENSPCET00000005243.1">
    <property type="protein sequence ID" value="ENSPCEP00000005063.1"/>
    <property type="gene ID" value="ENSPCEG00000004044.1"/>
</dbReference>
<dbReference type="Proteomes" id="UP000694393">
    <property type="component" value="Unplaced"/>
</dbReference>
<dbReference type="Pfam" id="PF22963">
    <property type="entry name" value="Ig_NUP210_3rd"/>
    <property type="match status" value="1"/>
</dbReference>
<evidence type="ECO:0000259" key="4">
    <source>
        <dbReference type="Pfam" id="PF22969"/>
    </source>
</evidence>
<evidence type="ECO:0000313" key="5">
    <source>
        <dbReference type="Ensembl" id="ENSPCEP00000005063.1"/>
    </source>
</evidence>
<dbReference type="AlphaFoldDB" id="A0A8C8RHL2"/>
<evidence type="ECO:0000313" key="6">
    <source>
        <dbReference type="Proteomes" id="UP000694393"/>
    </source>
</evidence>
<dbReference type="GO" id="GO:0005643">
    <property type="term" value="C:nuclear pore"/>
    <property type="evidence" value="ECO:0007669"/>
    <property type="project" value="TreeGrafter"/>
</dbReference>